<keyword evidence="3" id="KW-1185">Reference proteome</keyword>
<dbReference type="EMBL" id="RCNL01000003">
    <property type="protein sequence ID" value="TXL78997.1"/>
    <property type="molecule type" value="Genomic_DNA"/>
</dbReference>
<evidence type="ECO:0000313" key="2">
    <source>
        <dbReference type="EMBL" id="TXL78997.1"/>
    </source>
</evidence>
<proteinExistence type="predicted"/>
<evidence type="ECO:0000313" key="3">
    <source>
        <dbReference type="Proteomes" id="UP000426772"/>
    </source>
</evidence>
<keyword evidence="1" id="KW-0472">Membrane</keyword>
<evidence type="ECO:0000256" key="1">
    <source>
        <dbReference type="SAM" id="Phobius"/>
    </source>
</evidence>
<feature type="transmembrane region" description="Helical" evidence="1">
    <location>
        <begin position="57"/>
        <end position="77"/>
    </location>
</feature>
<dbReference type="Proteomes" id="UP000426772">
    <property type="component" value="Unassembled WGS sequence"/>
</dbReference>
<organism evidence="2 3">
    <name type="scientific">Pantoea vagans</name>
    <dbReference type="NCBI Taxonomy" id="470934"/>
    <lineage>
        <taxon>Bacteria</taxon>
        <taxon>Pseudomonadati</taxon>
        <taxon>Pseudomonadota</taxon>
        <taxon>Gammaproteobacteria</taxon>
        <taxon>Enterobacterales</taxon>
        <taxon>Erwiniaceae</taxon>
        <taxon>Pantoea</taxon>
    </lineage>
</organism>
<comment type="caution">
    <text evidence="2">The sequence shown here is derived from an EMBL/GenBank/DDBJ whole genome shotgun (WGS) entry which is preliminary data.</text>
</comment>
<name>A0ABY3LGD6_9GAMM</name>
<keyword evidence="1" id="KW-0812">Transmembrane</keyword>
<protein>
    <recommendedName>
        <fullName evidence="4">DUF2523 domain-containing protein</fullName>
    </recommendedName>
</protein>
<keyword evidence="1" id="KW-1133">Transmembrane helix</keyword>
<accession>A0ABY3LGD6</accession>
<gene>
    <name evidence="2" type="ORF">D9O29_08785</name>
</gene>
<sequence>MKKLLGFIILGIYIFFVSFCGTFAASIATAATRQVLDEFRMPQFSSEQLGAIAKSSAIYGLCLVWAVVVVSIGTVLLKKFIWPALKFLGLKIRYFFHGY</sequence>
<reference evidence="2 3" key="1">
    <citation type="submission" date="2018-10" db="EMBL/GenBank/DDBJ databases">
        <title>Draft genome sequence of Pantoea vagans isolated from corpses of the sugarcane aphid Melanaphis sacchari Zehntner.</title>
        <authorList>
            <person name="Toledo E."/>
            <person name="Pena G."/>
            <person name="Lozano L."/>
        </authorList>
    </citation>
    <scope>NUCLEOTIDE SEQUENCE [LARGE SCALE GENOMIC DNA]</scope>
    <source>
        <strain evidence="2 3">ET-90</strain>
    </source>
</reference>
<dbReference type="RefSeq" id="WP_147789090.1">
    <property type="nucleotide sequence ID" value="NZ_RCNL01000003.1"/>
</dbReference>
<evidence type="ECO:0008006" key="4">
    <source>
        <dbReference type="Google" id="ProtNLM"/>
    </source>
</evidence>